<dbReference type="GO" id="GO:0007155">
    <property type="term" value="P:cell adhesion"/>
    <property type="evidence" value="ECO:0007669"/>
    <property type="project" value="InterPro"/>
</dbReference>
<name>A0AAW9C9R6_KLUCR</name>
<sequence>MNKLFILLVMLICANNAMAKCTYDGSTQRQVLSLSPRIALDPSIPVGAVLYSKKFGTGAYKTFTCSKIMNDQYIIDSTSSAIPGVTGIQGKPVYETGIDGIGYQVSDILLSKNGSLVPAVVGSTLVPIENTTGGNNYKFITVWLIKTKPTINTNDTSENSAISFSAGNPQTNPNPSDRLLYQATIKLSNLNYKNTSCNVSVAGSSQITLKKISKDNLMSVARGGITPSQKTITMDLNCPQESLGTTVTYWFNPISGASASGDGIIDNQITGSGAAQKVGIIIKKGNTPVEFYNTDDYKIANVKSSQSFDFTADYYRFSDNAAEVSLGNVKAVFQVVIQEQ</sequence>
<feature type="signal peptide" evidence="1">
    <location>
        <begin position="1"/>
        <end position="19"/>
    </location>
</feature>
<organism evidence="2 3">
    <name type="scientific">Kluyvera cryocrescens</name>
    <name type="common">Kluyvera citrophila</name>
    <dbReference type="NCBI Taxonomy" id="580"/>
    <lineage>
        <taxon>Bacteria</taxon>
        <taxon>Pseudomonadati</taxon>
        <taxon>Pseudomonadota</taxon>
        <taxon>Gammaproteobacteria</taxon>
        <taxon>Enterobacterales</taxon>
        <taxon>Enterobacteriaceae</taxon>
        <taxon>Kluyvera</taxon>
    </lineage>
</organism>
<proteinExistence type="predicted"/>
<evidence type="ECO:0000313" key="3">
    <source>
        <dbReference type="Proteomes" id="UP001276300"/>
    </source>
</evidence>
<feature type="chain" id="PRO_5043656437" evidence="1">
    <location>
        <begin position="20"/>
        <end position="340"/>
    </location>
</feature>
<reference evidence="2" key="1">
    <citation type="journal article" date="2023" name="J Glob Antimicrob Resist">
        <title>Emergence of NDM-1 and KPC-3 carbapenemases in Kluyvera cryocrescens: Investigating genetic heterogeneity and acquisition routes of blaNDM-1 in Enterobacterales species in Portugal.</title>
        <authorList>
            <person name="Loiodice M."/>
            <person name="Ribeiro M."/>
            <person name="Peixe L."/>
            <person name="Novais A."/>
        </authorList>
    </citation>
    <scope>NUCLEOTIDE SEQUENCE</scope>
    <source>
        <strain evidence="2">K629</strain>
    </source>
</reference>
<dbReference type="InterPro" id="IPR008966">
    <property type="entry name" value="Adhesion_dom_sf"/>
</dbReference>
<keyword evidence="1" id="KW-0732">Signal</keyword>
<gene>
    <name evidence="2" type="ORF">QWU01_16425</name>
</gene>
<dbReference type="SUPFAM" id="SSF49401">
    <property type="entry name" value="Bacterial adhesins"/>
    <property type="match status" value="1"/>
</dbReference>
<comment type="caution">
    <text evidence="2">The sequence shown here is derived from an EMBL/GenBank/DDBJ whole genome shotgun (WGS) entry which is preliminary data.</text>
</comment>
<evidence type="ECO:0000313" key="2">
    <source>
        <dbReference type="EMBL" id="MDW3778394.1"/>
    </source>
</evidence>
<protein>
    <submittedName>
        <fullName evidence="2">Fimbrial protein</fullName>
    </submittedName>
</protein>
<dbReference type="Gene3D" id="2.60.40.1090">
    <property type="entry name" value="Fimbrial-type adhesion domain"/>
    <property type="match status" value="1"/>
</dbReference>
<accession>A0AAW9C9R6</accession>
<evidence type="ECO:0000256" key="1">
    <source>
        <dbReference type="SAM" id="SignalP"/>
    </source>
</evidence>
<dbReference type="InterPro" id="IPR036937">
    <property type="entry name" value="Adhesion_dom_fimbrial_sf"/>
</dbReference>
<dbReference type="Gene3D" id="2.60.40.3310">
    <property type="match status" value="1"/>
</dbReference>
<dbReference type="AlphaFoldDB" id="A0AAW9C9R6"/>
<dbReference type="EMBL" id="JAUEQX010000014">
    <property type="protein sequence ID" value="MDW3778394.1"/>
    <property type="molecule type" value="Genomic_DNA"/>
</dbReference>
<dbReference type="RefSeq" id="WP_112205033.1">
    <property type="nucleotide sequence ID" value="NZ_CALMQG010000019.1"/>
</dbReference>
<dbReference type="Proteomes" id="UP001276300">
    <property type="component" value="Unassembled WGS sequence"/>
</dbReference>
<dbReference type="GO" id="GO:0009289">
    <property type="term" value="C:pilus"/>
    <property type="evidence" value="ECO:0007669"/>
    <property type="project" value="InterPro"/>
</dbReference>